<dbReference type="Gene3D" id="3.90.1300.10">
    <property type="entry name" value="Amidase signature (AS) domain"/>
    <property type="match status" value="1"/>
</dbReference>
<dbReference type="SUPFAM" id="SSF75304">
    <property type="entry name" value="Amidase signature (AS) enzymes"/>
    <property type="match status" value="1"/>
</dbReference>
<dbReference type="EMBL" id="JALZ01000017">
    <property type="protein sequence ID" value="ETX13813.1"/>
    <property type="molecule type" value="Genomic_DNA"/>
</dbReference>
<dbReference type="InterPro" id="IPR036928">
    <property type="entry name" value="AS_sf"/>
</dbReference>
<organism evidence="2 3">
    <name type="scientific">Roseivivax halodurans JCM 10272</name>
    <dbReference type="NCBI Taxonomy" id="1449350"/>
    <lineage>
        <taxon>Bacteria</taxon>
        <taxon>Pseudomonadati</taxon>
        <taxon>Pseudomonadota</taxon>
        <taxon>Alphaproteobacteria</taxon>
        <taxon>Rhodobacterales</taxon>
        <taxon>Roseobacteraceae</taxon>
        <taxon>Roseivivax</taxon>
    </lineage>
</organism>
<dbReference type="AlphaFoldDB" id="X7EFC3"/>
<sequence>MYRPIRERFEAGADVSGGAYVAAWRRLEAARKTWAARMAEFDAVICPTVPNLPPQVDRLMEDGDYYVTENLLTLRNTRVGNLMGLAAITLPAGQPSCGICLMGTAMGEARLLRIAAAAERALA</sequence>
<dbReference type="STRING" id="1449350.OCH239_06370"/>
<protein>
    <recommendedName>
        <fullName evidence="1">Amidase domain-containing protein</fullName>
    </recommendedName>
</protein>
<comment type="caution">
    <text evidence="2">The sequence shown here is derived from an EMBL/GenBank/DDBJ whole genome shotgun (WGS) entry which is preliminary data.</text>
</comment>
<gene>
    <name evidence="2" type="ORF">OCH239_06370</name>
</gene>
<keyword evidence="3" id="KW-1185">Reference proteome</keyword>
<dbReference type="RefSeq" id="WP_037264117.1">
    <property type="nucleotide sequence ID" value="NZ_JALZ01000017.1"/>
</dbReference>
<dbReference type="PATRIC" id="fig|1449350.3.peg.2957"/>
<accession>X7EFC3</accession>
<dbReference type="eggNOG" id="COG0154">
    <property type="taxonomic scope" value="Bacteria"/>
</dbReference>
<dbReference type="Proteomes" id="UP000022447">
    <property type="component" value="Unassembled WGS sequence"/>
</dbReference>
<evidence type="ECO:0000313" key="3">
    <source>
        <dbReference type="Proteomes" id="UP000022447"/>
    </source>
</evidence>
<evidence type="ECO:0000259" key="1">
    <source>
        <dbReference type="Pfam" id="PF01425"/>
    </source>
</evidence>
<proteinExistence type="predicted"/>
<reference evidence="2 3" key="1">
    <citation type="submission" date="2014-01" db="EMBL/GenBank/DDBJ databases">
        <title>Roseivivax halodurans JCM 10272 Genome Sequencing.</title>
        <authorList>
            <person name="Lai Q."/>
            <person name="Li G."/>
            <person name="Shao Z."/>
        </authorList>
    </citation>
    <scope>NUCLEOTIDE SEQUENCE [LARGE SCALE GENOMIC DNA]</scope>
    <source>
        <strain evidence="2 3">JCM 10272</strain>
    </source>
</reference>
<name>X7EFC3_9RHOB</name>
<evidence type="ECO:0000313" key="2">
    <source>
        <dbReference type="EMBL" id="ETX13813.1"/>
    </source>
</evidence>
<feature type="domain" description="Amidase" evidence="1">
    <location>
        <begin position="16"/>
        <end position="112"/>
    </location>
</feature>
<dbReference type="InterPro" id="IPR023631">
    <property type="entry name" value="Amidase_dom"/>
</dbReference>
<dbReference type="Pfam" id="PF01425">
    <property type="entry name" value="Amidase"/>
    <property type="match status" value="1"/>
</dbReference>